<dbReference type="EMBL" id="BMHK01000003">
    <property type="protein sequence ID" value="GGB90301.1"/>
    <property type="molecule type" value="Genomic_DNA"/>
</dbReference>
<reference evidence="1" key="2">
    <citation type="submission" date="2020-09" db="EMBL/GenBank/DDBJ databases">
        <authorList>
            <person name="Sun Q."/>
            <person name="Zhou Y."/>
        </authorList>
    </citation>
    <scope>NUCLEOTIDE SEQUENCE</scope>
    <source>
        <strain evidence="1">CGMCC 1.15095</strain>
    </source>
</reference>
<organism evidence="1 2">
    <name type="scientific">Novosphingobium endophyticum</name>
    <dbReference type="NCBI Taxonomy" id="1955250"/>
    <lineage>
        <taxon>Bacteria</taxon>
        <taxon>Pseudomonadati</taxon>
        <taxon>Pseudomonadota</taxon>
        <taxon>Alphaproteobacteria</taxon>
        <taxon>Sphingomonadales</taxon>
        <taxon>Sphingomonadaceae</taxon>
        <taxon>Novosphingobium</taxon>
    </lineage>
</organism>
<gene>
    <name evidence="1" type="ORF">GCM10011494_05810</name>
</gene>
<evidence type="ECO:0000313" key="1">
    <source>
        <dbReference type="EMBL" id="GGB90301.1"/>
    </source>
</evidence>
<proteinExistence type="predicted"/>
<name>A0A916X485_9SPHN</name>
<comment type="caution">
    <text evidence="1">The sequence shown here is derived from an EMBL/GenBank/DDBJ whole genome shotgun (WGS) entry which is preliminary data.</text>
</comment>
<sequence length="69" mass="7499">MIAGGTIQIDLARTEADQLMNLPFNGSANLVHSIEIGTAARMPMADERNFGAPCWTVMLRPRKLDGPDT</sequence>
<keyword evidence="2" id="KW-1185">Reference proteome</keyword>
<protein>
    <submittedName>
        <fullName evidence="1">Uncharacterized protein</fullName>
    </submittedName>
</protein>
<dbReference type="Proteomes" id="UP000608154">
    <property type="component" value="Unassembled WGS sequence"/>
</dbReference>
<dbReference type="AlphaFoldDB" id="A0A916X485"/>
<accession>A0A916X485</accession>
<evidence type="ECO:0000313" key="2">
    <source>
        <dbReference type="Proteomes" id="UP000608154"/>
    </source>
</evidence>
<reference evidence="1" key="1">
    <citation type="journal article" date="2014" name="Int. J. Syst. Evol. Microbiol.">
        <title>Complete genome sequence of Corynebacterium casei LMG S-19264T (=DSM 44701T), isolated from a smear-ripened cheese.</title>
        <authorList>
            <consortium name="US DOE Joint Genome Institute (JGI-PGF)"/>
            <person name="Walter F."/>
            <person name="Albersmeier A."/>
            <person name="Kalinowski J."/>
            <person name="Ruckert C."/>
        </authorList>
    </citation>
    <scope>NUCLEOTIDE SEQUENCE</scope>
    <source>
        <strain evidence="1">CGMCC 1.15095</strain>
    </source>
</reference>